<organism evidence="1 2">
    <name type="scientific">Candidatus Mycobacterium methanotrophicum</name>
    <dbReference type="NCBI Taxonomy" id="2943498"/>
    <lineage>
        <taxon>Bacteria</taxon>
        <taxon>Bacillati</taxon>
        <taxon>Actinomycetota</taxon>
        <taxon>Actinomycetes</taxon>
        <taxon>Mycobacteriales</taxon>
        <taxon>Mycobacteriaceae</taxon>
        <taxon>Mycobacterium</taxon>
    </lineage>
</organism>
<reference evidence="1" key="1">
    <citation type="submission" date="2022-05" db="EMBL/GenBank/DDBJ databases">
        <title>A methanotrophic Mycobacterium dominates a cave microbial ecosystem.</title>
        <authorList>
            <person name="Van Spanning R.J.M."/>
            <person name="Guan Q."/>
            <person name="Melkonian C."/>
            <person name="Gallant J."/>
            <person name="Polerecky L."/>
            <person name="Flot J.-F."/>
            <person name="Brandt B.W."/>
            <person name="Braster M."/>
            <person name="Iturbe Espinoza P."/>
            <person name="Aerts J."/>
            <person name="Meima-Franke M."/>
            <person name="Piersma S.R."/>
            <person name="Bunduc C."/>
            <person name="Ummels R."/>
            <person name="Pain A."/>
            <person name="Fleming E.J."/>
            <person name="van der Wel N."/>
            <person name="Gherman V.D."/>
            <person name="Sarbu S.M."/>
            <person name="Bodelier P.L.E."/>
            <person name="Bitter W."/>
        </authorList>
    </citation>
    <scope>NUCLEOTIDE SEQUENCE</scope>
    <source>
        <strain evidence="1">Sulfur Cave</strain>
    </source>
</reference>
<keyword evidence="2" id="KW-1185">Reference proteome</keyword>
<evidence type="ECO:0000313" key="2">
    <source>
        <dbReference type="Proteomes" id="UP001056610"/>
    </source>
</evidence>
<sequence length="65" mass="6929">MTKATQAPAEDVSAARRLAEGFTEETLDSLVKDAVKTGTPIDGADGLLNQVTRTKALFIRTRPAL</sequence>
<accession>A0ABY4QRY8</accession>
<protein>
    <recommendedName>
        <fullName evidence="3">Transposase</fullName>
    </recommendedName>
</protein>
<name>A0ABY4QRY8_9MYCO</name>
<dbReference type="RefSeq" id="WP_219069550.1">
    <property type="nucleotide sequence ID" value="NZ_CAJUXY010000058.1"/>
</dbReference>
<dbReference type="EMBL" id="CP097320">
    <property type="protein sequence ID" value="UQX12534.1"/>
    <property type="molecule type" value="Genomic_DNA"/>
</dbReference>
<gene>
    <name evidence="1" type="ORF">M5I08_10095</name>
</gene>
<evidence type="ECO:0008006" key="3">
    <source>
        <dbReference type="Google" id="ProtNLM"/>
    </source>
</evidence>
<evidence type="ECO:0000313" key="1">
    <source>
        <dbReference type="EMBL" id="UQX12534.1"/>
    </source>
</evidence>
<dbReference type="Proteomes" id="UP001056610">
    <property type="component" value="Chromosome"/>
</dbReference>
<proteinExistence type="predicted"/>